<dbReference type="RefSeq" id="XP_060381147.1">
    <property type="nucleotide sequence ID" value="XM_060524304.1"/>
</dbReference>
<dbReference type="EMBL" id="MLFU01000028">
    <property type="protein sequence ID" value="KAK1496645.1"/>
    <property type="molecule type" value="Genomic_DNA"/>
</dbReference>
<proteinExistence type="predicted"/>
<comment type="caution">
    <text evidence="2">The sequence shown here is derived from an EMBL/GenBank/DDBJ whole genome shotgun (WGS) entry which is preliminary data.</text>
</comment>
<evidence type="ECO:0000313" key="3">
    <source>
        <dbReference type="Proteomes" id="UP001227543"/>
    </source>
</evidence>
<accession>A0ABQ9R6T7</accession>
<dbReference type="Proteomes" id="UP001227543">
    <property type="component" value="Unassembled WGS sequence"/>
</dbReference>
<sequence>MQLPTILSVILSMALVGQAAAQKSYCRAFANNNLSNAACRGIEGVCTTACPREVRKCGAGFVLQSVNEAEGKCGCFCKK</sequence>
<feature type="chain" id="PRO_5045083579" evidence="1">
    <location>
        <begin position="22"/>
        <end position="79"/>
    </location>
</feature>
<evidence type="ECO:0000313" key="2">
    <source>
        <dbReference type="EMBL" id="KAK1496645.1"/>
    </source>
</evidence>
<reference evidence="2 3" key="1">
    <citation type="submission" date="2016-10" db="EMBL/GenBank/DDBJ databases">
        <title>The genome sequence of Colletotrichum fioriniae PJ7.</title>
        <authorList>
            <person name="Baroncelli R."/>
        </authorList>
    </citation>
    <scope>NUCLEOTIDE SEQUENCE [LARGE SCALE GENOMIC DNA]</scope>
    <source>
        <strain evidence="2 3">Tom-12</strain>
    </source>
</reference>
<keyword evidence="3" id="KW-1185">Reference proteome</keyword>
<dbReference type="GeneID" id="85408542"/>
<feature type="signal peptide" evidence="1">
    <location>
        <begin position="1"/>
        <end position="21"/>
    </location>
</feature>
<evidence type="ECO:0000256" key="1">
    <source>
        <dbReference type="SAM" id="SignalP"/>
    </source>
</evidence>
<gene>
    <name evidence="2" type="ORF">CTAM01_08283</name>
</gene>
<organism evidence="2 3">
    <name type="scientific">Colletotrichum tamarilloi</name>
    <dbReference type="NCBI Taxonomy" id="1209934"/>
    <lineage>
        <taxon>Eukaryota</taxon>
        <taxon>Fungi</taxon>
        <taxon>Dikarya</taxon>
        <taxon>Ascomycota</taxon>
        <taxon>Pezizomycotina</taxon>
        <taxon>Sordariomycetes</taxon>
        <taxon>Hypocreomycetidae</taxon>
        <taxon>Glomerellales</taxon>
        <taxon>Glomerellaceae</taxon>
        <taxon>Colletotrichum</taxon>
        <taxon>Colletotrichum acutatum species complex</taxon>
    </lineage>
</organism>
<protein>
    <submittedName>
        <fullName evidence="2">Uncharacterized protein</fullName>
    </submittedName>
</protein>
<name>A0ABQ9R6T7_9PEZI</name>
<keyword evidence="1" id="KW-0732">Signal</keyword>